<evidence type="ECO:0000313" key="3">
    <source>
        <dbReference type="Proteomes" id="UP000460412"/>
    </source>
</evidence>
<protein>
    <submittedName>
        <fullName evidence="2">Glycosyltransferase</fullName>
    </submittedName>
</protein>
<dbReference type="Proteomes" id="UP000460412">
    <property type="component" value="Unassembled WGS sequence"/>
</dbReference>
<proteinExistence type="predicted"/>
<evidence type="ECO:0000259" key="1">
    <source>
        <dbReference type="Pfam" id="PF00535"/>
    </source>
</evidence>
<dbReference type="CDD" id="cd00761">
    <property type="entry name" value="Glyco_tranf_GTA_type"/>
    <property type="match status" value="1"/>
</dbReference>
<sequence>MSNKILTVSVAAYNVEKYIQQNIESMIIPEIMDLLEVFIVDDGGTDQTAEIAKKYEEQYPETFHVVHKENGGYGTTVNYSMAHATGKYFKLLDGDDWFDANHLKYLIKALRTSDADVVFTHYAYGCDEKNLRLIKRHHMHNGYECLMKDFVPRKPVGMWCITFKTELLRRTNLILPSHSLYTDQLYAIVPFSAAKKALFIDLPVYCYRVGRDGQSMSVESRIRHKDEMLRICRKTYEFCETQRNSENYRYILRRVARFHVIAIQTYLLLPLSDHNRRTIKRYDQKIRREFPDIYKGAARCQKMGIFVSMMRKTNYMAYWLLKIYPALSGKNNK</sequence>
<name>A0A7X3MI37_9FIRM</name>
<dbReference type="SUPFAM" id="SSF53448">
    <property type="entry name" value="Nucleotide-diphospho-sugar transferases"/>
    <property type="match status" value="1"/>
</dbReference>
<evidence type="ECO:0000313" key="2">
    <source>
        <dbReference type="EMBL" id="MXP76804.1"/>
    </source>
</evidence>
<dbReference type="AlphaFoldDB" id="A0A7X3MI37"/>
<comment type="caution">
    <text evidence="2">The sequence shown here is derived from an EMBL/GenBank/DDBJ whole genome shotgun (WGS) entry which is preliminary data.</text>
</comment>
<dbReference type="Gene3D" id="3.90.550.10">
    <property type="entry name" value="Spore Coat Polysaccharide Biosynthesis Protein SpsA, Chain A"/>
    <property type="match status" value="1"/>
</dbReference>
<dbReference type="EMBL" id="WUQX01000001">
    <property type="protein sequence ID" value="MXP76804.1"/>
    <property type="molecule type" value="Genomic_DNA"/>
</dbReference>
<dbReference type="PANTHER" id="PTHR22916">
    <property type="entry name" value="GLYCOSYLTRANSFERASE"/>
    <property type="match status" value="1"/>
</dbReference>
<dbReference type="Pfam" id="PF00535">
    <property type="entry name" value="Glycos_transf_2"/>
    <property type="match status" value="1"/>
</dbReference>
<organism evidence="2 3">
    <name type="scientific">Sporofaciens musculi</name>
    <dbReference type="NCBI Taxonomy" id="2681861"/>
    <lineage>
        <taxon>Bacteria</taxon>
        <taxon>Bacillati</taxon>
        <taxon>Bacillota</taxon>
        <taxon>Clostridia</taxon>
        <taxon>Lachnospirales</taxon>
        <taxon>Lachnospiraceae</taxon>
        <taxon>Sporofaciens</taxon>
    </lineage>
</organism>
<keyword evidence="2" id="KW-0808">Transferase</keyword>
<dbReference type="InterPro" id="IPR029044">
    <property type="entry name" value="Nucleotide-diphossugar_trans"/>
</dbReference>
<accession>A0A7X3MI37</accession>
<reference evidence="2 3" key="1">
    <citation type="submission" date="2019-12" db="EMBL/GenBank/DDBJ databases">
        <title>Sporaefaciens musculi gen. nov., sp. nov., a novel bacterium isolated from the caecum of an obese mouse.</title>
        <authorList>
            <person name="Rasmussen T.S."/>
            <person name="Streidl T."/>
            <person name="Hitch T.C.A."/>
            <person name="Wortmann E."/>
            <person name="Deptula P."/>
            <person name="Hansen M."/>
            <person name="Nielsen D.S."/>
            <person name="Clavel T."/>
            <person name="Vogensen F.K."/>
        </authorList>
    </citation>
    <scope>NUCLEOTIDE SEQUENCE [LARGE SCALE GENOMIC DNA]</scope>
    <source>
        <strain evidence="2 3">WCA-9-b2</strain>
    </source>
</reference>
<dbReference type="InterPro" id="IPR001173">
    <property type="entry name" value="Glyco_trans_2-like"/>
</dbReference>
<dbReference type="RefSeq" id="WP_159751857.1">
    <property type="nucleotide sequence ID" value="NZ_WUQX01000001.1"/>
</dbReference>
<feature type="domain" description="Glycosyltransferase 2-like" evidence="1">
    <location>
        <begin position="8"/>
        <end position="141"/>
    </location>
</feature>
<dbReference type="PANTHER" id="PTHR22916:SF3">
    <property type="entry name" value="UDP-GLCNAC:BETAGAL BETA-1,3-N-ACETYLGLUCOSAMINYLTRANSFERASE-LIKE PROTEIN 1"/>
    <property type="match status" value="1"/>
</dbReference>
<dbReference type="GO" id="GO:0016758">
    <property type="term" value="F:hexosyltransferase activity"/>
    <property type="evidence" value="ECO:0007669"/>
    <property type="project" value="UniProtKB-ARBA"/>
</dbReference>
<gene>
    <name evidence="2" type="ORF">GN277_15845</name>
</gene>
<keyword evidence="3" id="KW-1185">Reference proteome</keyword>